<dbReference type="AlphaFoldDB" id="A0A436ZUD8"/>
<dbReference type="GeneID" id="93589199"/>
<dbReference type="OrthoDB" id="5302806at2759"/>
<protein>
    <recommendedName>
        <fullName evidence="3">F-box domain-containing protein</fullName>
    </recommendedName>
</protein>
<dbReference type="EMBL" id="SAEB01000009">
    <property type="protein sequence ID" value="RVD82462.1"/>
    <property type="molecule type" value="Genomic_DNA"/>
</dbReference>
<gene>
    <name evidence="1" type="ORF">DFL_006888</name>
</gene>
<sequence>MPEILDCPPEILDLIIDELALSPALASELVDSVHQRLSRRILPLGQTCRFLYQFILLRFYSSCFLEFRELFDEGPQYRLYDSSAVGTVQKYNGFLKHGTLVKDLNVRFGGRAGWVPPAQGWTTEKWSEFQEVSQSAPNVLVKLIPRFNHLRRVEFQRDIGPQGSLGDFVQGLGLVLSQVASLTALDLSIQYNADDESDWADDGIEIDYSSSAARLQDLSISIEPKLRERSWEEVPTDSDVLGALWFMDILVDLLSVPSQTVRSLNFEFILEEFGKCPLGNRWLNNREYGTDVMTVEKRLELPLLGKLYLTLGNGCQFAYEKYFNVAHGEVRDLSLQLVTIPGAYG</sequence>
<keyword evidence="2" id="KW-1185">Reference proteome</keyword>
<reference evidence="1 2" key="1">
    <citation type="submission" date="2019-01" db="EMBL/GenBank/DDBJ databases">
        <title>Intercellular communication is required for trap formation in the nematode-trapping fungus Duddingtonia flagrans.</title>
        <authorList>
            <person name="Youssar L."/>
            <person name="Wernet V."/>
            <person name="Hensel N."/>
            <person name="Hildebrandt H.-G."/>
            <person name="Fischer R."/>
        </authorList>
    </citation>
    <scope>NUCLEOTIDE SEQUENCE [LARGE SCALE GENOMIC DNA]</scope>
    <source>
        <strain evidence="1 2">CBS H-5679</strain>
    </source>
</reference>
<comment type="caution">
    <text evidence="1">The sequence shown here is derived from an EMBL/GenBank/DDBJ whole genome shotgun (WGS) entry which is preliminary data.</text>
</comment>
<dbReference type="VEuPathDB" id="FungiDB:DFL_006888"/>
<evidence type="ECO:0008006" key="3">
    <source>
        <dbReference type="Google" id="ProtNLM"/>
    </source>
</evidence>
<accession>A0A436ZUD8</accession>
<name>A0A436ZUD8_ARTFL</name>
<dbReference type="RefSeq" id="XP_067488006.1">
    <property type="nucleotide sequence ID" value="XM_067636382.1"/>
</dbReference>
<evidence type="ECO:0000313" key="2">
    <source>
        <dbReference type="Proteomes" id="UP000283090"/>
    </source>
</evidence>
<organism evidence="1 2">
    <name type="scientific">Arthrobotrys flagrans</name>
    <name type="common">Nematode-trapping fungus</name>
    <name type="synonym">Trichothecium flagrans</name>
    <dbReference type="NCBI Taxonomy" id="97331"/>
    <lineage>
        <taxon>Eukaryota</taxon>
        <taxon>Fungi</taxon>
        <taxon>Dikarya</taxon>
        <taxon>Ascomycota</taxon>
        <taxon>Pezizomycotina</taxon>
        <taxon>Orbiliomycetes</taxon>
        <taxon>Orbiliales</taxon>
        <taxon>Orbiliaceae</taxon>
        <taxon>Arthrobotrys</taxon>
    </lineage>
</organism>
<proteinExistence type="predicted"/>
<dbReference type="Proteomes" id="UP000283090">
    <property type="component" value="Unassembled WGS sequence"/>
</dbReference>
<evidence type="ECO:0000313" key="1">
    <source>
        <dbReference type="EMBL" id="RVD82462.1"/>
    </source>
</evidence>